<comment type="caution">
    <text evidence="6">The sequence shown here is derived from an EMBL/GenBank/DDBJ whole genome shotgun (WGS) entry which is preliminary data.</text>
</comment>
<protein>
    <recommendedName>
        <fullName evidence="5">Probable membrane transporter protein</fullName>
    </recommendedName>
</protein>
<evidence type="ECO:0000256" key="4">
    <source>
        <dbReference type="ARBA" id="ARBA00023136"/>
    </source>
</evidence>
<comment type="similarity">
    <text evidence="5">Belongs to the 4-toluene sulfonate uptake permease (TSUP) (TC 2.A.102) family.</text>
</comment>
<feature type="transmembrane region" description="Helical" evidence="5">
    <location>
        <begin position="227"/>
        <end position="248"/>
    </location>
</feature>
<dbReference type="Pfam" id="PF01925">
    <property type="entry name" value="TauE"/>
    <property type="match status" value="1"/>
</dbReference>
<dbReference type="Proteomes" id="UP000324143">
    <property type="component" value="Unassembled WGS sequence"/>
</dbReference>
<reference evidence="6" key="1">
    <citation type="submission" date="2019-08" db="EMBL/GenBank/DDBJ databases">
        <title>Genomic characterization of a novel candidate phylum (ARYD3) from a high temperature, high salinity tertiary oil reservoir in north central Oklahoma, USA.</title>
        <authorList>
            <person name="Youssef N.H."/>
            <person name="Yadav A."/>
            <person name="Elshahed M.S."/>
        </authorList>
    </citation>
    <scope>NUCLEOTIDE SEQUENCE [LARGE SCALE GENOMIC DNA]</scope>
    <source>
        <strain evidence="6">ARYD3</strain>
    </source>
</reference>
<dbReference type="AlphaFoldDB" id="A0A5D0MFG3"/>
<keyword evidence="5" id="KW-1003">Cell membrane</keyword>
<proteinExistence type="inferred from homology"/>
<name>A0A5D0MFG3_9BACT</name>
<dbReference type="InterPro" id="IPR051598">
    <property type="entry name" value="TSUP/Inactive_protease-like"/>
</dbReference>
<feature type="transmembrane region" description="Helical" evidence="5">
    <location>
        <begin position="199"/>
        <end position="220"/>
    </location>
</feature>
<organism evidence="6 7">
    <name type="scientific">Candidatus Mcinerneyibacterium aminivorans</name>
    <dbReference type="NCBI Taxonomy" id="2703815"/>
    <lineage>
        <taxon>Bacteria</taxon>
        <taxon>Candidatus Macinerneyibacteriota</taxon>
        <taxon>Candidatus Mcinerneyibacteria</taxon>
        <taxon>Candidatus Mcinerneyibacteriales</taxon>
        <taxon>Candidatus Mcinerneyibacteriaceae</taxon>
        <taxon>Candidatus Mcinerneyibacterium</taxon>
    </lineage>
</organism>
<evidence type="ECO:0000313" key="7">
    <source>
        <dbReference type="Proteomes" id="UP000324143"/>
    </source>
</evidence>
<keyword evidence="2 5" id="KW-0812">Transmembrane</keyword>
<evidence type="ECO:0000256" key="1">
    <source>
        <dbReference type="ARBA" id="ARBA00004141"/>
    </source>
</evidence>
<evidence type="ECO:0000256" key="5">
    <source>
        <dbReference type="RuleBase" id="RU363041"/>
    </source>
</evidence>
<feature type="transmembrane region" description="Helical" evidence="5">
    <location>
        <begin position="171"/>
        <end position="193"/>
    </location>
</feature>
<evidence type="ECO:0000313" key="6">
    <source>
        <dbReference type="EMBL" id="TYB30313.1"/>
    </source>
</evidence>
<keyword evidence="3 5" id="KW-1133">Transmembrane helix</keyword>
<feature type="transmembrane region" description="Helical" evidence="5">
    <location>
        <begin position="104"/>
        <end position="124"/>
    </location>
</feature>
<dbReference type="EMBL" id="VSIX01000145">
    <property type="protein sequence ID" value="TYB30313.1"/>
    <property type="molecule type" value="Genomic_DNA"/>
</dbReference>
<accession>A0A5D0MFG3</accession>
<dbReference type="PANTHER" id="PTHR43701:SF12">
    <property type="entry name" value="MEMBRANE TRANSPORTER PROTEIN YTNM-RELATED"/>
    <property type="match status" value="1"/>
</dbReference>
<dbReference type="InterPro" id="IPR002781">
    <property type="entry name" value="TM_pro_TauE-like"/>
</dbReference>
<feature type="transmembrane region" description="Helical" evidence="5">
    <location>
        <begin position="78"/>
        <end position="98"/>
    </location>
</feature>
<evidence type="ECO:0000256" key="3">
    <source>
        <dbReference type="ARBA" id="ARBA00022989"/>
    </source>
</evidence>
<gene>
    <name evidence="6" type="ORF">FXF47_09855</name>
</gene>
<evidence type="ECO:0000256" key="2">
    <source>
        <dbReference type="ARBA" id="ARBA00022692"/>
    </source>
</evidence>
<keyword evidence="7" id="KW-1185">Reference proteome</keyword>
<keyword evidence="4 5" id="KW-0472">Membrane</keyword>
<sequence length="251" mass="26857">MKLIILLPIAFLCELIDSSLGMGYGTTLTPILLLMGFDPIDIVPAVLMSEFISGILASTFHHSIGNVNFKKKSKDLKVALILGLLSIIGVTISVFLSINLSVKIIKIIIGCIILSMGFIIILTYKVKPKFSWTKISLLGIIASFNKGISGGGYGPTVMGGQILSGVGVKNAVGITALAEGITCFVGFTLYYFLNPDMNLFLAPWIMAGAVLSVPIASNLVKILPEKIIKLFIAIVIFSLGILTLLKAFHII</sequence>
<comment type="subcellular location">
    <subcellularLocation>
        <location evidence="5">Cell membrane</location>
        <topology evidence="5">Multi-pass membrane protein</topology>
    </subcellularLocation>
    <subcellularLocation>
        <location evidence="1">Membrane</location>
        <topology evidence="1">Multi-pass membrane protein</topology>
    </subcellularLocation>
</comment>
<dbReference type="PANTHER" id="PTHR43701">
    <property type="entry name" value="MEMBRANE TRANSPORTER PROTEIN MJ0441-RELATED"/>
    <property type="match status" value="1"/>
</dbReference>
<feature type="transmembrane region" description="Helical" evidence="5">
    <location>
        <begin position="31"/>
        <end position="57"/>
    </location>
</feature>
<dbReference type="GO" id="GO:0005886">
    <property type="term" value="C:plasma membrane"/>
    <property type="evidence" value="ECO:0007669"/>
    <property type="project" value="UniProtKB-SubCell"/>
</dbReference>